<feature type="region of interest" description="Disordered" evidence="1">
    <location>
        <begin position="1"/>
        <end position="21"/>
    </location>
</feature>
<dbReference type="InterPro" id="IPR052356">
    <property type="entry name" value="Thiol_S-MT"/>
</dbReference>
<gene>
    <name evidence="4" type="ORF">PLOB_00042938</name>
</gene>
<keyword evidence="2" id="KW-0812">Transmembrane</keyword>
<keyword evidence="2" id="KW-0472">Membrane</keyword>
<evidence type="ECO:0000313" key="4">
    <source>
        <dbReference type="EMBL" id="CAH3039090.1"/>
    </source>
</evidence>
<dbReference type="Proteomes" id="UP001159405">
    <property type="component" value="Unassembled WGS sequence"/>
</dbReference>
<evidence type="ECO:0000256" key="2">
    <source>
        <dbReference type="SAM" id="Phobius"/>
    </source>
</evidence>
<dbReference type="CDD" id="cd02440">
    <property type="entry name" value="AdoMet_MTases"/>
    <property type="match status" value="1"/>
</dbReference>
<feature type="domain" description="Methyltransferase type 11" evidence="3">
    <location>
        <begin position="138"/>
        <end position="235"/>
    </location>
</feature>
<evidence type="ECO:0000256" key="1">
    <source>
        <dbReference type="SAM" id="MobiDB-lite"/>
    </source>
</evidence>
<evidence type="ECO:0000313" key="5">
    <source>
        <dbReference type="Proteomes" id="UP001159405"/>
    </source>
</evidence>
<dbReference type="PANTHER" id="PTHR45036:SF1">
    <property type="entry name" value="METHYLTRANSFERASE LIKE 7A"/>
    <property type="match status" value="1"/>
</dbReference>
<dbReference type="SUPFAM" id="SSF53335">
    <property type="entry name" value="S-adenosyl-L-methionine-dependent methyltransferases"/>
    <property type="match status" value="1"/>
</dbReference>
<dbReference type="InterPro" id="IPR029063">
    <property type="entry name" value="SAM-dependent_MTases_sf"/>
</dbReference>
<proteinExistence type="predicted"/>
<feature type="compositionally biased region" description="Basic and acidic residues" evidence="1">
    <location>
        <begin position="10"/>
        <end position="21"/>
    </location>
</feature>
<dbReference type="EMBL" id="CALNXK010000007">
    <property type="protein sequence ID" value="CAH3039090.1"/>
    <property type="molecule type" value="Genomic_DNA"/>
</dbReference>
<feature type="transmembrane region" description="Helical" evidence="2">
    <location>
        <begin position="64"/>
        <end position="84"/>
    </location>
</feature>
<keyword evidence="5" id="KW-1185">Reference proteome</keyword>
<keyword evidence="2" id="KW-1133">Transmembrane helix</keyword>
<name>A0ABN8N346_9CNID</name>
<dbReference type="Pfam" id="PF08241">
    <property type="entry name" value="Methyltransf_11"/>
    <property type="match status" value="1"/>
</dbReference>
<accession>A0ABN8N346</accession>
<dbReference type="PANTHER" id="PTHR45036">
    <property type="entry name" value="METHYLTRANSFERASE LIKE 7B"/>
    <property type="match status" value="1"/>
</dbReference>
<sequence>MNYIVSQPNGHERTGKSKHFCRDSEATVDEAQLMEEKRSLTRTTHNRRHLTVSEVELESASMEIILPICAIVLVVLFVVAALSAKVRNTVISSRTYKKAFAVHMNLFSRIHNRAVQKRKEEMFNHMKMALKGVQGDILEIGAGTGANFEFLPEGCSVIALEPNPHMETYLVENAKRFPHVQLKEIVCGYAENMEGIADNSVEAVLCTLTLCSVTDMEAVLSEIKRVLKPGGYFYFLEHVADNPETWRHSFQRTFDDQWKYLSDGCSCCRETSTYLENAGFSSVCYQKFYVNELMLIAYLMLPHIAGYAVK</sequence>
<organism evidence="4 5">
    <name type="scientific">Porites lobata</name>
    <dbReference type="NCBI Taxonomy" id="104759"/>
    <lineage>
        <taxon>Eukaryota</taxon>
        <taxon>Metazoa</taxon>
        <taxon>Cnidaria</taxon>
        <taxon>Anthozoa</taxon>
        <taxon>Hexacorallia</taxon>
        <taxon>Scleractinia</taxon>
        <taxon>Fungiina</taxon>
        <taxon>Poritidae</taxon>
        <taxon>Porites</taxon>
    </lineage>
</organism>
<evidence type="ECO:0000259" key="3">
    <source>
        <dbReference type="Pfam" id="PF08241"/>
    </source>
</evidence>
<dbReference type="InterPro" id="IPR013216">
    <property type="entry name" value="Methyltransf_11"/>
</dbReference>
<dbReference type="Gene3D" id="3.40.50.150">
    <property type="entry name" value="Vaccinia Virus protein VP39"/>
    <property type="match status" value="1"/>
</dbReference>
<reference evidence="4 5" key="1">
    <citation type="submission" date="2022-05" db="EMBL/GenBank/DDBJ databases">
        <authorList>
            <consortium name="Genoscope - CEA"/>
            <person name="William W."/>
        </authorList>
    </citation>
    <scope>NUCLEOTIDE SEQUENCE [LARGE SCALE GENOMIC DNA]</scope>
</reference>
<protein>
    <recommendedName>
        <fullName evidence="3">Methyltransferase type 11 domain-containing protein</fullName>
    </recommendedName>
</protein>
<comment type="caution">
    <text evidence="4">The sequence shown here is derived from an EMBL/GenBank/DDBJ whole genome shotgun (WGS) entry which is preliminary data.</text>
</comment>